<dbReference type="Proteomes" id="UP000233020">
    <property type="component" value="Unplaced"/>
</dbReference>
<accession>A0A2K5CTN6</accession>
<dbReference type="GeneTree" id="ENSGT00430000031027"/>
<name>A0A2K5CTN6_AOTNA</name>
<proteinExistence type="predicted"/>
<evidence type="ECO:0000259" key="3">
    <source>
        <dbReference type="Pfam" id="PF14916"/>
    </source>
</evidence>
<dbReference type="OMA" id="SEQAAHC"/>
<evidence type="ECO:0000313" key="4">
    <source>
        <dbReference type="Ensembl" id="ENSANAP00000012068.1"/>
    </source>
</evidence>
<feature type="domain" description="CCDC92/74 N-terminal" evidence="3">
    <location>
        <begin position="7"/>
        <end position="55"/>
    </location>
</feature>
<feature type="compositionally biased region" description="Basic residues" evidence="2">
    <location>
        <begin position="63"/>
        <end position="85"/>
    </location>
</feature>
<reference evidence="4" key="2">
    <citation type="submission" date="2025-09" db="UniProtKB">
        <authorList>
            <consortium name="Ensembl"/>
        </authorList>
    </citation>
    <scope>IDENTIFICATION</scope>
</reference>
<dbReference type="Ensembl" id="ENSANAT00000029885.1">
    <property type="protein sequence ID" value="ENSANAP00000012068.1"/>
    <property type="gene ID" value="ENSANAG00000023968.1"/>
</dbReference>
<protein>
    <recommendedName>
        <fullName evidence="3">CCDC92/74 N-terminal domain-containing protein</fullName>
    </recommendedName>
</protein>
<sequence>MAATNLENQLHNAQKNLLFLQQEHASMLKGLHAEIRRLQQHCTDLTYELTLKNPNKIYFLNLQKKRKRKRKRKLDSHSKNNKNKP</sequence>
<evidence type="ECO:0000313" key="5">
    <source>
        <dbReference type="Proteomes" id="UP000233020"/>
    </source>
</evidence>
<dbReference type="STRING" id="37293.ENSANAP00000012068"/>
<dbReference type="InterPro" id="IPR039496">
    <property type="entry name" value="CCDC92/74_N"/>
</dbReference>
<organism evidence="4 5">
    <name type="scientific">Aotus nancymaae</name>
    <name type="common">Ma's night monkey</name>
    <dbReference type="NCBI Taxonomy" id="37293"/>
    <lineage>
        <taxon>Eukaryota</taxon>
        <taxon>Metazoa</taxon>
        <taxon>Chordata</taxon>
        <taxon>Craniata</taxon>
        <taxon>Vertebrata</taxon>
        <taxon>Euteleostomi</taxon>
        <taxon>Mammalia</taxon>
        <taxon>Eutheria</taxon>
        <taxon>Euarchontoglires</taxon>
        <taxon>Primates</taxon>
        <taxon>Haplorrhini</taxon>
        <taxon>Platyrrhini</taxon>
        <taxon>Aotidae</taxon>
        <taxon>Aotus</taxon>
    </lineage>
</organism>
<dbReference type="Pfam" id="PF14916">
    <property type="entry name" value="CCDC92"/>
    <property type="match status" value="1"/>
</dbReference>
<evidence type="ECO:0000256" key="2">
    <source>
        <dbReference type="SAM" id="MobiDB-lite"/>
    </source>
</evidence>
<dbReference type="GO" id="GO:0005814">
    <property type="term" value="C:centriole"/>
    <property type="evidence" value="ECO:0007669"/>
    <property type="project" value="TreeGrafter"/>
</dbReference>
<reference evidence="4" key="1">
    <citation type="submission" date="2025-08" db="UniProtKB">
        <authorList>
            <consortium name="Ensembl"/>
        </authorList>
    </citation>
    <scope>IDENTIFICATION</scope>
</reference>
<dbReference type="PANTHER" id="PTHR14882">
    <property type="entry name" value="COILED-COIL DOMAIN-CONTAINING 74A"/>
    <property type="match status" value="1"/>
</dbReference>
<evidence type="ECO:0000256" key="1">
    <source>
        <dbReference type="ARBA" id="ARBA00023054"/>
    </source>
</evidence>
<dbReference type="PANTHER" id="PTHR14882:SF4">
    <property type="entry name" value="COILED-COIL DOMAIN-CONTAINING PROTEIN 92"/>
    <property type="match status" value="1"/>
</dbReference>
<feature type="region of interest" description="Disordered" evidence="2">
    <location>
        <begin position="60"/>
        <end position="85"/>
    </location>
</feature>
<keyword evidence="5" id="KW-1185">Reference proteome</keyword>
<dbReference type="InterPro" id="IPR040370">
    <property type="entry name" value="CCDC74A/CCDC74B/CCDC92"/>
</dbReference>
<dbReference type="AlphaFoldDB" id="A0A2K5CTN6"/>
<keyword evidence="1" id="KW-0175">Coiled coil</keyword>